<proteinExistence type="predicted"/>
<feature type="compositionally biased region" description="Basic and acidic residues" evidence="1">
    <location>
        <begin position="8"/>
        <end position="17"/>
    </location>
</feature>
<feature type="region of interest" description="Disordered" evidence="1">
    <location>
        <begin position="1"/>
        <end position="50"/>
    </location>
</feature>
<dbReference type="Proteomes" id="UP001491310">
    <property type="component" value="Unassembled WGS sequence"/>
</dbReference>
<feature type="compositionally biased region" description="Basic and acidic residues" evidence="1">
    <location>
        <begin position="28"/>
        <end position="42"/>
    </location>
</feature>
<reference evidence="2 3" key="1">
    <citation type="journal article" date="2024" name="Nat. Commun.">
        <title>Phylogenomics reveals the evolutionary origins of lichenization in chlorophyte algae.</title>
        <authorList>
            <person name="Puginier C."/>
            <person name="Libourel C."/>
            <person name="Otte J."/>
            <person name="Skaloud P."/>
            <person name="Haon M."/>
            <person name="Grisel S."/>
            <person name="Petersen M."/>
            <person name="Berrin J.G."/>
            <person name="Delaux P.M."/>
            <person name="Dal Grande F."/>
            <person name="Keller J."/>
        </authorList>
    </citation>
    <scope>NUCLEOTIDE SEQUENCE [LARGE SCALE GENOMIC DNA]</scope>
    <source>
        <strain evidence="2 3">SAG 216-7</strain>
    </source>
</reference>
<gene>
    <name evidence="2" type="ORF">WJX75_005850</name>
</gene>
<evidence type="ECO:0000256" key="1">
    <source>
        <dbReference type="SAM" id="MobiDB-lite"/>
    </source>
</evidence>
<protein>
    <submittedName>
        <fullName evidence="2">Uncharacterized protein</fullName>
    </submittedName>
</protein>
<keyword evidence="3" id="KW-1185">Reference proteome</keyword>
<evidence type="ECO:0000313" key="3">
    <source>
        <dbReference type="Proteomes" id="UP001491310"/>
    </source>
</evidence>
<sequence>MVTLEGVESGRDPHRTSIDNTRALNAGGDRRPEPSAHRRGDDANGAAFQPLPLLNGLQPYEFAWIGVPAIRPARPDSSELESA</sequence>
<accession>A0ABR2YE03</accession>
<organism evidence="2 3">
    <name type="scientific">Coccomyxa subellipsoidea</name>
    <dbReference type="NCBI Taxonomy" id="248742"/>
    <lineage>
        <taxon>Eukaryota</taxon>
        <taxon>Viridiplantae</taxon>
        <taxon>Chlorophyta</taxon>
        <taxon>core chlorophytes</taxon>
        <taxon>Trebouxiophyceae</taxon>
        <taxon>Trebouxiophyceae incertae sedis</taxon>
        <taxon>Coccomyxaceae</taxon>
        <taxon>Coccomyxa</taxon>
    </lineage>
</organism>
<comment type="caution">
    <text evidence="2">The sequence shown here is derived from an EMBL/GenBank/DDBJ whole genome shotgun (WGS) entry which is preliminary data.</text>
</comment>
<dbReference type="EMBL" id="JALJOT010000014">
    <property type="protein sequence ID" value="KAK9903442.1"/>
    <property type="molecule type" value="Genomic_DNA"/>
</dbReference>
<evidence type="ECO:0000313" key="2">
    <source>
        <dbReference type="EMBL" id="KAK9903442.1"/>
    </source>
</evidence>
<name>A0ABR2YE03_9CHLO</name>